<dbReference type="VEuPathDB" id="MicrosporidiaDB:EHP00_1068"/>
<proteinExistence type="predicted"/>
<protein>
    <submittedName>
        <fullName evidence="1">Uncharacterized protein</fullName>
    </submittedName>
</protein>
<evidence type="ECO:0000313" key="2">
    <source>
        <dbReference type="Proteomes" id="UP000192758"/>
    </source>
</evidence>
<sequence length="66" mass="7969">MLISIFLNFSLAFYEHVEFIFPCNGMIREISLSDHQEILNSAKKFIEEKKLIRSYFYQKMMKNVML</sequence>
<reference evidence="1 2" key="1">
    <citation type="journal article" date="2017" name="Environ. Microbiol.">
        <title>Decay of the glycolytic pathway and adaptation to intranuclear parasitism within Enterocytozoonidae microsporidia.</title>
        <authorList>
            <person name="Wiredu Boakye D."/>
            <person name="Jaroenlak P."/>
            <person name="Prachumwat A."/>
            <person name="Williams T.A."/>
            <person name="Bateman K.S."/>
            <person name="Itsathitphaisarn O."/>
            <person name="Sritunyalucksana K."/>
            <person name="Paszkiewicz K.H."/>
            <person name="Moore K.A."/>
            <person name="Stentiford G.D."/>
            <person name="Williams B.A."/>
        </authorList>
    </citation>
    <scope>NUCLEOTIDE SEQUENCE [LARGE SCALE GENOMIC DNA]</scope>
    <source>
        <strain evidence="1 2">TH1</strain>
    </source>
</reference>
<keyword evidence="2" id="KW-1185">Reference proteome</keyword>
<name>A0A1W0E571_9MICR</name>
<dbReference type="AlphaFoldDB" id="A0A1W0E571"/>
<evidence type="ECO:0000313" key="1">
    <source>
        <dbReference type="EMBL" id="OQS54376.1"/>
    </source>
</evidence>
<accession>A0A1W0E571</accession>
<dbReference type="Proteomes" id="UP000192758">
    <property type="component" value="Unassembled WGS sequence"/>
</dbReference>
<gene>
    <name evidence="1" type="ORF">EHP00_1068</name>
</gene>
<dbReference type="EMBL" id="MNPJ01000020">
    <property type="protein sequence ID" value="OQS54376.1"/>
    <property type="molecule type" value="Genomic_DNA"/>
</dbReference>
<comment type="caution">
    <text evidence="1">The sequence shown here is derived from an EMBL/GenBank/DDBJ whole genome shotgun (WGS) entry which is preliminary data.</text>
</comment>
<organism evidence="1 2">
    <name type="scientific">Ecytonucleospora hepatopenaei</name>
    <dbReference type="NCBI Taxonomy" id="646526"/>
    <lineage>
        <taxon>Eukaryota</taxon>
        <taxon>Fungi</taxon>
        <taxon>Fungi incertae sedis</taxon>
        <taxon>Microsporidia</taxon>
        <taxon>Enterocytozoonidae</taxon>
        <taxon>Ecytonucleospora</taxon>
    </lineage>
</organism>